<evidence type="ECO:0000313" key="3">
    <source>
        <dbReference type="Proteomes" id="UP001465976"/>
    </source>
</evidence>
<organism evidence="2 3">
    <name type="scientific">Marasmius crinis-equi</name>
    <dbReference type="NCBI Taxonomy" id="585013"/>
    <lineage>
        <taxon>Eukaryota</taxon>
        <taxon>Fungi</taxon>
        <taxon>Dikarya</taxon>
        <taxon>Basidiomycota</taxon>
        <taxon>Agaricomycotina</taxon>
        <taxon>Agaricomycetes</taxon>
        <taxon>Agaricomycetidae</taxon>
        <taxon>Agaricales</taxon>
        <taxon>Marasmiineae</taxon>
        <taxon>Marasmiaceae</taxon>
        <taxon>Marasmius</taxon>
    </lineage>
</organism>
<proteinExistence type="predicted"/>
<evidence type="ECO:0000313" key="2">
    <source>
        <dbReference type="EMBL" id="KAL0566806.1"/>
    </source>
</evidence>
<feature type="transmembrane region" description="Helical" evidence="1">
    <location>
        <begin position="235"/>
        <end position="255"/>
    </location>
</feature>
<reference evidence="2 3" key="1">
    <citation type="submission" date="2024-02" db="EMBL/GenBank/DDBJ databases">
        <title>A draft genome for the cacao thread blight pathogen Marasmius crinis-equi.</title>
        <authorList>
            <person name="Cohen S.P."/>
            <person name="Baruah I.K."/>
            <person name="Amoako-Attah I."/>
            <person name="Bukari Y."/>
            <person name="Meinhardt L.W."/>
            <person name="Bailey B.A."/>
        </authorList>
    </citation>
    <scope>NUCLEOTIDE SEQUENCE [LARGE SCALE GENOMIC DNA]</scope>
    <source>
        <strain evidence="2 3">GH-76</strain>
    </source>
</reference>
<keyword evidence="1" id="KW-0812">Transmembrane</keyword>
<comment type="caution">
    <text evidence="2">The sequence shown here is derived from an EMBL/GenBank/DDBJ whole genome shotgun (WGS) entry which is preliminary data.</text>
</comment>
<keyword evidence="1" id="KW-1133">Transmembrane helix</keyword>
<accession>A0ABR3EVH8</accession>
<keyword evidence="3" id="KW-1185">Reference proteome</keyword>
<dbReference type="EMBL" id="JBAHYK010001768">
    <property type="protein sequence ID" value="KAL0566806.1"/>
    <property type="molecule type" value="Genomic_DNA"/>
</dbReference>
<evidence type="ECO:0000256" key="1">
    <source>
        <dbReference type="SAM" id="Phobius"/>
    </source>
</evidence>
<feature type="transmembrane region" description="Helical" evidence="1">
    <location>
        <begin position="117"/>
        <end position="135"/>
    </location>
</feature>
<dbReference type="Proteomes" id="UP001465976">
    <property type="component" value="Unassembled WGS sequence"/>
</dbReference>
<feature type="transmembrane region" description="Helical" evidence="1">
    <location>
        <begin position="147"/>
        <end position="165"/>
    </location>
</feature>
<keyword evidence="1" id="KW-0472">Membrane</keyword>
<feature type="transmembrane region" description="Helical" evidence="1">
    <location>
        <begin position="191"/>
        <end position="214"/>
    </location>
</feature>
<gene>
    <name evidence="2" type="ORF">V5O48_015195</name>
</gene>
<feature type="transmembrane region" description="Helical" evidence="1">
    <location>
        <begin position="54"/>
        <end position="83"/>
    </location>
</feature>
<sequence length="353" mass="39370">MNPDDQSKVFEPVGTDIIINFVYVIAETGLWAIYLILFGWALHLQISAQKLKNITNVAIVLVTIVLFSTSTVLWAFGIAKVLIMLRYFFLDYPTDPVAERYMLLFDSVTRFGLPSEALFLFNMILGDAVVIWRAWVLTRATRVHKFVFVPIVMLMGSFAFSVIALQCLSSDNVITQSSIPDGSRICQWSEAIAWGMSLVTNVTSTILMGIRAWQYRSFLRSNGSNNASSSRSQKIMIILVESGFIYCLFWIQLFFRTDAEYNAVNFVQMFLNAVGDQVSGLYPTIIIILVSMERSLSNVSYVEAPMRTSFHPDVCAHTGEVSTIAFGSANGVHSSIGPSSNQVLTAIVDPEKQ</sequence>
<protein>
    <submittedName>
        <fullName evidence="2">Uncharacterized protein</fullName>
    </submittedName>
</protein>
<name>A0ABR3EVH8_9AGAR</name>
<feature type="transmembrane region" description="Helical" evidence="1">
    <location>
        <begin position="267"/>
        <end position="290"/>
    </location>
</feature>
<feature type="transmembrane region" description="Helical" evidence="1">
    <location>
        <begin position="17"/>
        <end position="42"/>
    </location>
</feature>